<dbReference type="SUPFAM" id="SSF49599">
    <property type="entry name" value="TRAF domain-like"/>
    <property type="match status" value="1"/>
</dbReference>
<feature type="signal peptide" evidence="1">
    <location>
        <begin position="1"/>
        <end position="18"/>
    </location>
</feature>
<gene>
    <name evidence="2" type="ORF">K7X08_023807</name>
</gene>
<dbReference type="EMBL" id="JAJAGQ010000021">
    <property type="protein sequence ID" value="KAJ8530926.1"/>
    <property type="molecule type" value="Genomic_DNA"/>
</dbReference>
<reference evidence="3" key="1">
    <citation type="journal article" date="2023" name="Proc. Natl. Acad. Sci. U.S.A.">
        <title>Genomic and structural basis for evolution of tropane alkaloid biosynthesis.</title>
        <authorList>
            <person name="Wanga Y.-J."/>
            <person name="Taina T."/>
            <person name="Yua J.-Y."/>
            <person name="Lia J."/>
            <person name="Xua B."/>
            <person name="Chenc J."/>
            <person name="D'Auriad J.C."/>
            <person name="Huanga J.-P."/>
            <person name="Huanga S.-X."/>
        </authorList>
    </citation>
    <scope>NUCLEOTIDE SEQUENCE [LARGE SCALE GENOMIC DNA]</scope>
    <source>
        <strain evidence="3">cv. KIB-2019</strain>
    </source>
</reference>
<protein>
    <submittedName>
        <fullName evidence="2">Uncharacterized protein</fullName>
    </submittedName>
</protein>
<sequence>MDILLMIIAFLELRKIQHYPNGNGCQRDQSISNFLVSVDATGFDCRKSVQAKYPISIKDQINGSHRETIGSNRTME</sequence>
<accession>A0A9Q1L8T4</accession>
<keyword evidence="1" id="KW-0732">Signal</keyword>
<dbReference type="InterPro" id="IPR008974">
    <property type="entry name" value="TRAF-like"/>
</dbReference>
<proteinExistence type="predicted"/>
<organism evidence="2 3">
    <name type="scientific">Anisodus acutangulus</name>
    <dbReference type="NCBI Taxonomy" id="402998"/>
    <lineage>
        <taxon>Eukaryota</taxon>
        <taxon>Viridiplantae</taxon>
        <taxon>Streptophyta</taxon>
        <taxon>Embryophyta</taxon>
        <taxon>Tracheophyta</taxon>
        <taxon>Spermatophyta</taxon>
        <taxon>Magnoliopsida</taxon>
        <taxon>eudicotyledons</taxon>
        <taxon>Gunneridae</taxon>
        <taxon>Pentapetalae</taxon>
        <taxon>asterids</taxon>
        <taxon>lamiids</taxon>
        <taxon>Solanales</taxon>
        <taxon>Solanaceae</taxon>
        <taxon>Solanoideae</taxon>
        <taxon>Hyoscyameae</taxon>
        <taxon>Anisodus</taxon>
    </lineage>
</organism>
<dbReference type="Gene3D" id="2.60.210.10">
    <property type="entry name" value="Apoptosis, Tumor Necrosis Factor Receptor Associated Protein 2, Chain A"/>
    <property type="match status" value="1"/>
</dbReference>
<name>A0A9Q1L8T4_9SOLA</name>
<dbReference type="AlphaFoldDB" id="A0A9Q1L8T4"/>
<evidence type="ECO:0000313" key="3">
    <source>
        <dbReference type="Proteomes" id="UP001152561"/>
    </source>
</evidence>
<feature type="chain" id="PRO_5040431152" evidence="1">
    <location>
        <begin position="19"/>
        <end position="76"/>
    </location>
</feature>
<comment type="caution">
    <text evidence="2">The sequence shown here is derived from an EMBL/GenBank/DDBJ whole genome shotgun (WGS) entry which is preliminary data.</text>
</comment>
<dbReference type="Proteomes" id="UP001152561">
    <property type="component" value="Unassembled WGS sequence"/>
</dbReference>
<evidence type="ECO:0000313" key="2">
    <source>
        <dbReference type="EMBL" id="KAJ8530926.1"/>
    </source>
</evidence>
<keyword evidence="3" id="KW-1185">Reference proteome</keyword>
<evidence type="ECO:0000256" key="1">
    <source>
        <dbReference type="SAM" id="SignalP"/>
    </source>
</evidence>